<dbReference type="SUPFAM" id="SSF52096">
    <property type="entry name" value="ClpP/crotonase"/>
    <property type="match status" value="1"/>
</dbReference>
<organism evidence="1 2">
    <name type="scientific">Thiohalocapsa halophila</name>
    <dbReference type="NCBI Taxonomy" id="69359"/>
    <lineage>
        <taxon>Bacteria</taxon>
        <taxon>Pseudomonadati</taxon>
        <taxon>Pseudomonadota</taxon>
        <taxon>Gammaproteobacteria</taxon>
        <taxon>Chromatiales</taxon>
        <taxon>Chromatiaceae</taxon>
        <taxon>Thiohalocapsa</taxon>
    </lineage>
</organism>
<evidence type="ECO:0000313" key="1">
    <source>
        <dbReference type="EMBL" id="MBK1629833.1"/>
    </source>
</evidence>
<comment type="caution">
    <text evidence="1">The sequence shown here is derived from an EMBL/GenBank/DDBJ whole genome shotgun (WGS) entry which is preliminary data.</text>
</comment>
<protein>
    <submittedName>
        <fullName evidence="1">Uncharacterized protein</fullName>
    </submittedName>
</protein>
<reference evidence="1 2" key="1">
    <citation type="journal article" date="2020" name="Microorganisms">
        <title>Osmotic Adaptation and Compatible Solute Biosynthesis of Phototrophic Bacteria as Revealed from Genome Analyses.</title>
        <authorList>
            <person name="Imhoff J.F."/>
            <person name="Rahn T."/>
            <person name="Kunzel S."/>
            <person name="Keller A."/>
            <person name="Neulinger S.C."/>
        </authorList>
    </citation>
    <scope>NUCLEOTIDE SEQUENCE [LARGE SCALE GENOMIC DNA]</scope>
    <source>
        <strain evidence="1 2">DSM 6210</strain>
    </source>
</reference>
<sequence length="301" mass="31095">MSALLSILLAAAAQAQWAPDPRGARSTAGPDGLRVLVRYDDTCKPELIIGRLARQRTVRVPWGEVRAAVDGELVAVGEQSAGQRVRLSEHALSALKEGSAASVSVGDHELRVQLTGARDAIGAVGFHCRDDTPLRGQAAAHWTVVSGDIGAGWAKAVMEIVRAVGATGLVIESNGGNLAEAERLGQWIRERGLHTAVTGDCALACLHAFAGGVLRFIAPQARLGLQPLPLMGGDGGTRGAVVRQTGYLLGLDIPQAQAVAERAAAMPTDSIDWLDADEALALGLATELGTPGGIAAVPTPN</sequence>
<dbReference type="Proteomes" id="UP000748752">
    <property type="component" value="Unassembled WGS sequence"/>
</dbReference>
<name>A0ABS1CDN0_9GAMM</name>
<dbReference type="Gene3D" id="3.90.226.10">
    <property type="entry name" value="2-enoyl-CoA Hydratase, Chain A, domain 1"/>
    <property type="match status" value="1"/>
</dbReference>
<proteinExistence type="predicted"/>
<dbReference type="InterPro" id="IPR029045">
    <property type="entry name" value="ClpP/crotonase-like_dom_sf"/>
</dbReference>
<dbReference type="EMBL" id="NRRV01000005">
    <property type="protein sequence ID" value="MBK1629833.1"/>
    <property type="molecule type" value="Genomic_DNA"/>
</dbReference>
<evidence type="ECO:0000313" key="2">
    <source>
        <dbReference type="Proteomes" id="UP000748752"/>
    </source>
</evidence>
<accession>A0ABS1CDN0</accession>
<gene>
    <name evidence="1" type="ORF">CKO31_03565</name>
</gene>
<keyword evidence="2" id="KW-1185">Reference proteome</keyword>